<proteinExistence type="predicted"/>
<evidence type="ECO:0000313" key="2">
    <source>
        <dbReference type="EMBL" id="KZP31134.1"/>
    </source>
</evidence>
<organism evidence="2 3">
    <name type="scientific">Athelia psychrophila</name>
    <dbReference type="NCBI Taxonomy" id="1759441"/>
    <lineage>
        <taxon>Eukaryota</taxon>
        <taxon>Fungi</taxon>
        <taxon>Dikarya</taxon>
        <taxon>Basidiomycota</taxon>
        <taxon>Agaricomycotina</taxon>
        <taxon>Agaricomycetes</taxon>
        <taxon>Agaricomycetidae</taxon>
        <taxon>Atheliales</taxon>
        <taxon>Atheliaceae</taxon>
        <taxon>Athelia</taxon>
    </lineage>
</organism>
<feature type="compositionally biased region" description="Low complexity" evidence="1">
    <location>
        <begin position="154"/>
        <end position="167"/>
    </location>
</feature>
<reference evidence="2 3" key="1">
    <citation type="journal article" date="2016" name="Mol. Biol. Evol.">
        <title>Comparative Genomics of Early-Diverging Mushroom-Forming Fungi Provides Insights into the Origins of Lignocellulose Decay Capabilities.</title>
        <authorList>
            <person name="Nagy L.G."/>
            <person name="Riley R."/>
            <person name="Tritt A."/>
            <person name="Adam C."/>
            <person name="Daum C."/>
            <person name="Floudas D."/>
            <person name="Sun H."/>
            <person name="Yadav J.S."/>
            <person name="Pangilinan J."/>
            <person name="Larsson K.H."/>
            <person name="Matsuura K."/>
            <person name="Barry K."/>
            <person name="Labutti K."/>
            <person name="Kuo R."/>
            <person name="Ohm R.A."/>
            <person name="Bhattacharya S.S."/>
            <person name="Shirouzu T."/>
            <person name="Yoshinaga Y."/>
            <person name="Martin F.M."/>
            <person name="Grigoriev I.V."/>
            <person name="Hibbett D.S."/>
        </authorList>
    </citation>
    <scope>NUCLEOTIDE SEQUENCE [LARGE SCALE GENOMIC DNA]</scope>
    <source>
        <strain evidence="2 3">CBS 109695</strain>
    </source>
</reference>
<keyword evidence="3" id="KW-1185">Reference proteome</keyword>
<name>A0A166TYU4_9AGAM</name>
<dbReference type="AlphaFoldDB" id="A0A166TYU4"/>
<protein>
    <submittedName>
        <fullName evidence="2">Uncharacterized protein</fullName>
    </submittedName>
</protein>
<evidence type="ECO:0000313" key="3">
    <source>
        <dbReference type="Proteomes" id="UP000076532"/>
    </source>
</evidence>
<evidence type="ECO:0000256" key="1">
    <source>
        <dbReference type="SAM" id="MobiDB-lite"/>
    </source>
</evidence>
<accession>A0A166TYU4</accession>
<sequence>MVDAECAQLREMLGRKVDMVGHKSSEAAQSTSMESIVAPSDDTSSLASIIDANGKDKGPISLKSAGLKASRHRDMPAERDVLCLMKSLRALVQKKRRHGYKICGRCDERVCSPTEKEVLEMMGFPRRTKKDATPRCNKEPAKIKECDTQIGAQASVSVGGRSSARGQRLSEGTGGAQAPTHLTVAHQEPIVERCDAGNSATIGVGVKTDTSPPRTSAKDTNILRSVLSSTNGHRICPLRRVPPLHHPPMSPFIRKAVEAMKEWDADIAEDPFWAQV</sequence>
<dbReference type="EMBL" id="KV417490">
    <property type="protein sequence ID" value="KZP31134.1"/>
    <property type="molecule type" value="Genomic_DNA"/>
</dbReference>
<gene>
    <name evidence="2" type="ORF">FIBSPDRAFT_849641</name>
</gene>
<feature type="region of interest" description="Disordered" evidence="1">
    <location>
        <begin position="154"/>
        <end position="178"/>
    </location>
</feature>
<dbReference type="Proteomes" id="UP000076532">
    <property type="component" value="Unassembled WGS sequence"/>
</dbReference>